<dbReference type="PROSITE" id="PS50157">
    <property type="entry name" value="ZINC_FINGER_C2H2_2"/>
    <property type="match status" value="1"/>
</dbReference>
<accession>A0A151WS49</accession>
<organism evidence="6 7">
    <name type="scientific">Mycetomoellerius zeteki</name>
    <dbReference type="NCBI Taxonomy" id="64791"/>
    <lineage>
        <taxon>Eukaryota</taxon>
        <taxon>Metazoa</taxon>
        <taxon>Ecdysozoa</taxon>
        <taxon>Arthropoda</taxon>
        <taxon>Hexapoda</taxon>
        <taxon>Insecta</taxon>
        <taxon>Pterygota</taxon>
        <taxon>Neoptera</taxon>
        <taxon>Endopterygota</taxon>
        <taxon>Hymenoptera</taxon>
        <taxon>Apocrita</taxon>
        <taxon>Aculeata</taxon>
        <taxon>Formicoidea</taxon>
        <taxon>Formicidae</taxon>
        <taxon>Myrmicinae</taxon>
        <taxon>Mycetomoellerius</taxon>
    </lineage>
</organism>
<evidence type="ECO:0000256" key="1">
    <source>
        <dbReference type="ARBA" id="ARBA00022723"/>
    </source>
</evidence>
<feature type="domain" description="C2H2-type" evidence="5">
    <location>
        <begin position="60"/>
        <end position="87"/>
    </location>
</feature>
<evidence type="ECO:0000313" key="6">
    <source>
        <dbReference type="EMBL" id="KYQ50648.1"/>
    </source>
</evidence>
<evidence type="ECO:0000256" key="3">
    <source>
        <dbReference type="ARBA" id="ARBA00022833"/>
    </source>
</evidence>
<dbReference type="FunFam" id="3.30.160.60:FF:000065">
    <property type="entry name" value="B-cell CLL/lymphoma 6, member B"/>
    <property type="match status" value="1"/>
</dbReference>
<dbReference type="Proteomes" id="UP000075809">
    <property type="component" value="Unassembled WGS sequence"/>
</dbReference>
<evidence type="ECO:0000256" key="2">
    <source>
        <dbReference type="ARBA" id="ARBA00022771"/>
    </source>
</evidence>
<keyword evidence="7" id="KW-1185">Reference proteome</keyword>
<protein>
    <recommendedName>
        <fullName evidence="5">C2H2-type domain-containing protein</fullName>
    </recommendedName>
</protein>
<dbReference type="Gene3D" id="3.30.160.60">
    <property type="entry name" value="Classic Zinc Finger"/>
    <property type="match status" value="1"/>
</dbReference>
<keyword evidence="1" id="KW-0479">Metal-binding</keyword>
<evidence type="ECO:0000256" key="4">
    <source>
        <dbReference type="PROSITE-ProRule" id="PRU00042"/>
    </source>
</evidence>
<dbReference type="InterPro" id="IPR036236">
    <property type="entry name" value="Znf_C2H2_sf"/>
</dbReference>
<keyword evidence="3" id="KW-0862">Zinc</keyword>
<keyword evidence="2 4" id="KW-0863">Zinc-finger</keyword>
<dbReference type="InterPro" id="IPR013087">
    <property type="entry name" value="Znf_C2H2_type"/>
</dbReference>
<dbReference type="EMBL" id="KQ982794">
    <property type="protein sequence ID" value="KYQ50648.1"/>
    <property type="molecule type" value="Genomic_DNA"/>
</dbReference>
<gene>
    <name evidence="6" type="ORF">ALC60_10287</name>
</gene>
<dbReference type="GO" id="GO:0008270">
    <property type="term" value="F:zinc ion binding"/>
    <property type="evidence" value="ECO:0007669"/>
    <property type="project" value="UniProtKB-KW"/>
</dbReference>
<sequence>MFLFFFFFIDNKDELSNWLIEPFVKQELHEGGYFEFVTVSNQLSSERKRKHVREKVTNPFVCEECGKHFSRIDSLKRHEKNYCKMKLSKSSLTLFKLFLSHSSVSDKS</sequence>
<reference evidence="6 7" key="1">
    <citation type="submission" date="2015-09" db="EMBL/GenBank/DDBJ databases">
        <title>Trachymyrmex zeteki WGS genome.</title>
        <authorList>
            <person name="Nygaard S."/>
            <person name="Hu H."/>
            <person name="Boomsma J."/>
            <person name="Zhang G."/>
        </authorList>
    </citation>
    <scope>NUCLEOTIDE SEQUENCE [LARGE SCALE GENOMIC DNA]</scope>
    <source>
        <strain evidence="6">Tzet28-1</strain>
        <tissue evidence="6">Whole body</tissue>
    </source>
</reference>
<dbReference type="SUPFAM" id="SSF57667">
    <property type="entry name" value="beta-beta-alpha zinc fingers"/>
    <property type="match status" value="1"/>
</dbReference>
<proteinExistence type="predicted"/>
<dbReference type="AlphaFoldDB" id="A0A151WS49"/>
<evidence type="ECO:0000259" key="5">
    <source>
        <dbReference type="PROSITE" id="PS50157"/>
    </source>
</evidence>
<name>A0A151WS49_9HYME</name>
<dbReference type="Pfam" id="PF00096">
    <property type="entry name" value="zf-C2H2"/>
    <property type="match status" value="1"/>
</dbReference>
<evidence type="ECO:0000313" key="7">
    <source>
        <dbReference type="Proteomes" id="UP000075809"/>
    </source>
</evidence>